<dbReference type="SUPFAM" id="SSF55785">
    <property type="entry name" value="PYP-like sensor domain (PAS domain)"/>
    <property type="match status" value="1"/>
</dbReference>
<dbReference type="EMBL" id="SHKM01000001">
    <property type="protein sequence ID" value="RZT89985.1"/>
    <property type="molecule type" value="Genomic_DNA"/>
</dbReference>
<dbReference type="Gene3D" id="3.30.450.20">
    <property type="entry name" value="PAS domain"/>
    <property type="match status" value="1"/>
</dbReference>
<dbReference type="Pfam" id="PF08448">
    <property type="entry name" value="PAS_4"/>
    <property type="match status" value="1"/>
</dbReference>
<dbReference type="InterPro" id="IPR035965">
    <property type="entry name" value="PAS-like_dom_sf"/>
</dbReference>
<sequence>MSAPLLPHSLYRIELCSGEQRRWRYRGEDAQGNRWWRDEESGQEFNEASLMYAWQVLGPAPDDLPASIHRLLAEQMDAALILADKEGVIRLWNAAATALFGFPAATAIGASLDLIIPEHLRAAHWRGFHQAMARGAVQHPGKPRLTRALQGDGQKRYVSMSFSVIRDDAGQTIGSLALAWAADKPAGA</sequence>
<dbReference type="PROSITE" id="PS50112">
    <property type="entry name" value="PAS"/>
    <property type="match status" value="1"/>
</dbReference>
<dbReference type="NCBIfam" id="TIGR00229">
    <property type="entry name" value="sensory_box"/>
    <property type="match status" value="1"/>
</dbReference>
<dbReference type="InterPro" id="IPR000014">
    <property type="entry name" value="PAS"/>
</dbReference>
<dbReference type="Proteomes" id="UP000292136">
    <property type="component" value="Unassembled WGS sequence"/>
</dbReference>
<evidence type="ECO:0000259" key="1">
    <source>
        <dbReference type="PROSITE" id="PS50112"/>
    </source>
</evidence>
<comment type="caution">
    <text evidence="2">The sequence shown here is derived from an EMBL/GenBank/DDBJ whole genome shotgun (WGS) entry which is preliminary data.</text>
</comment>
<reference evidence="2 3" key="1">
    <citation type="submission" date="2019-02" db="EMBL/GenBank/DDBJ databases">
        <title>Genomic Encyclopedia of Type Strains, Phase IV (KMG-IV): sequencing the most valuable type-strain genomes for metagenomic binning, comparative biology and taxonomic classification.</title>
        <authorList>
            <person name="Goeker M."/>
        </authorList>
    </citation>
    <scope>NUCLEOTIDE SEQUENCE [LARGE SCALE GENOMIC DNA]</scope>
    <source>
        <strain evidence="2 3">DSM 21223</strain>
    </source>
</reference>
<organism evidence="2 3">
    <name type="scientific">Azospira oryzae</name>
    <dbReference type="NCBI Taxonomy" id="146939"/>
    <lineage>
        <taxon>Bacteria</taxon>
        <taxon>Pseudomonadati</taxon>
        <taxon>Pseudomonadota</taxon>
        <taxon>Betaproteobacteria</taxon>
        <taxon>Rhodocyclales</taxon>
        <taxon>Rhodocyclaceae</taxon>
        <taxon>Azospira</taxon>
    </lineage>
</organism>
<keyword evidence="3" id="KW-1185">Reference proteome</keyword>
<protein>
    <submittedName>
        <fullName evidence="2">PAS domain S-box-containing protein</fullName>
    </submittedName>
</protein>
<accession>A0ABY0IR58</accession>
<dbReference type="CDD" id="cd00130">
    <property type="entry name" value="PAS"/>
    <property type="match status" value="1"/>
</dbReference>
<name>A0ABY0IR58_9RHOO</name>
<proteinExistence type="predicted"/>
<dbReference type="InterPro" id="IPR013656">
    <property type="entry name" value="PAS_4"/>
</dbReference>
<dbReference type="SMART" id="SM00091">
    <property type="entry name" value="PAS"/>
    <property type="match status" value="1"/>
</dbReference>
<feature type="domain" description="PAS" evidence="1">
    <location>
        <begin position="70"/>
        <end position="135"/>
    </location>
</feature>
<evidence type="ECO:0000313" key="2">
    <source>
        <dbReference type="EMBL" id="RZT89985.1"/>
    </source>
</evidence>
<dbReference type="RefSeq" id="WP_207222159.1">
    <property type="nucleotide sequence ID" value="NZ_SHKM01000001.1"/>
</dbReference>
<gene>
    <name evidence="2" type="ORF">EV678_0789</name>
</gene>
<evidence type="ECO:0000313" key="3">
    <source>
        <dbReference type="Proteomes" id="UP000292136"/>
    </source>
</evidence>